<dbReference type="EMBL" id="BMAC01000386">
    <property type="protein sequence ID" value="GFP95405.1"/>
    <property type="molecule type" value="Genomic_DNA"/>
</dbReference>
<organism evidence="1 2">
    <name type="scientific">Phtheirospermum japonicum</name>
    <dbReference type="NCBI Taxonomy" id="374723"/>
    <lineage>
        <taxon>Eukaryota</taxon>
        <taxon>Viridiplantae</taxon>
        <taxon>Streptophyta</taxon>
        <taxon>Embryophyta</taxon>
        <taxon>Tracheophyta</taxon>
        <taxon>Spermatophyta</taxon>
        <taxon>Magnoliopsida</taxon>
        <taxon>eudicotyledons</taxon>
        <taxon>Gunneridae</taxon>
        <taxon>Pentapetalae</taxon>
        <taxon>asterids</taxon>
        <taxon>lamiids</taxon>
        <taxon>Lamiales</taxon>
        <taxon>Orobanchaceae</taxon>
        <taxon>Orobanchaceae incertae sedis</taxon>
        <taxon>Phtheirospermum</taxon>
    </lineage>
</organism>
<comment type="caution">
    <text evidence="1">The sequence shown here is derived from an EMBL/GenBank/DDBJ whole genome shotgun (WGS) entry which is preliminary data.</text>
</comment>
<name>A0A830CJZ5_9LAMI</name>
<evidence type="ECO:0000313" key="1">
    <source>
        <dbReference type="EMBL" id="GFP95405.1"/>
    </source>
</evidence>
<evidence type="ECO:0000313" key="2">
    <source>
        <dbReference type="Proteomes" id="UP000653305"/>
    </source>
</evidence>
<keyword evidence="2" id="KW-1185">Reference proteome</keyword>
<dbReference type="AlphaFoldDB" id="A0A830CJZ5"/>
<reference evidence="1" key="1">
    <citation type="submission" date="2020-07" db="EMBL/GenBank/DDBJ databases">
        <title>Ethylene signaling mediates host invasion by parasitic plants.</title>
        <authorList>
            <person name="Yoshida S."/>
        </authorList>
    </citation>
    <scope>NUCLEOTIDE SEQUENCE</scope>
    <source>
        <strain evidence="1">Okayama</strain>
    </source>
</reference>
<protein>
    <submittedName>
        <fullName evidence="1">Uncharacterized protein</fullName>
    </submittedName>
</protein>
<sequence length="91" mass="10225">MRKKLPTYLVSDSTGQLGSWDAQSPMPLALGVRLTSHLAVNVRACCELEEWKRWVISAKLPNNQRQDPDNALYVNMFGLAQHVLNYAVLGQ</sequence>
<accession>A0A830CJZ5</accession>
<gene>
    <name evidence="1" type="ORF">PHJA_001684800</name>
</gene>
<proteinExistence type="predicted"/>
<dbReference type="OrthoDB" id="1929591at2759"/>
<dbReference type="Proteomes" id="UP000653305">
    <property type="component" value="Unassembled WGS sequence"/>
</dbReference>